<feature type="chain" id="PRO_5038808795" evidence="1">
    <location>
        <begin position="17"/>
        <end position="156"/>
    </location>
</feature>
<dbReference type="AlphaFoldDB" id="A0A4U0SUE9"/>
<accession>A0A4U0SUE9</accession>
<comment type="caution">
    <text evidence="2">The sequence shown here is derived from an EMBL/GenBank/DDBJ whole genome shotgun (WGS) entry which is preliminary data.</text>
</comment>
<proteinExistence type="predicted"/>
<reference evidence="2 3" key="1">
    <citation type="submission" date="2019-04" db="EMBL/GenBank/DDBJ databases">
        <title>Streptomyces oryziradicis sp. nov., a novel actinomycete isolated from rhizosphere soil of rice (Oryza sativa L.).</title>
        <authorList>
            <person name="Li C."/>
        </authorList>
    </citation>
    <scope>NUCLEOTIDE SEQUENCE [LARGE SCALE GENOMIC DNA]</scope>
    <source>
        <strain evidence="2 3">NEAU-C40</strain>
    </source>
</reference>
<feature type="signal peptide" evidence="1">
    <location>
        <begin position="1"/>
        <end position="16"/>
    </location>
</feature>
<dbReference type="InterPro" id="IPR021903">
    <property type="entry name" value="DUF3515"/>
</dbReference>
<evidence type="ECO:0000313" key="3">
    <source>
        <dbReference type="Proteomes" id="UP000305778"/>
    </source>
</evidence>
<dbReference type="Pfam" id="PF12028">
    <property type="entry name" value="DUF3515"/>
    <property type="match status" value="1"/>
</dbReference>
<dbReference type="Proteomes" id="UP000305778">
    <property type="component" value="Unassembled WGS sequence"/>
</dbReference>
<dbReference type="RefSeq" id="WP_136723150.1">
    <property type="nucleotide sequence ID" value="NZ_SUMC01000007.1"/>
</dbReference>
<dbReference type="EMBL" id="SUMC01000007">
    <property type="protein sequence ID" value="TKA11687.1"/>
    <property type="molecule type" value="Genomic_DNA"/>
</dbReference>
<organism evidence="2 3">
    <name type="scientific">Actinacidiphila oryziradicis</name>
    <dbReference type="NCBI Taxonomy" id="2571141"/>
    <lineage>
        <taxon>Bacteria</taxon>
        <taxon>Bacillati</taxon>
        <taxon>Actinomycetota</taxon>
        <taxon>Actinomycetes</taxon>
        <taxon>Kitasatosporales</taxon>
        <taxon>Streptomycetaceae</taxon>
        <taxon>Actinacidiphila</taxon>
    </lineage>
</organism>
<evidence type="ECO:0000256" key="1">
    <source>
        <dbReference type="SAM" id="SignalP"/>
    </source>
</evidence>
<protein>
    <submittedName>
        <fullName evidence="2">DUF3515 domain-containing protein</fullName>
    </submittedName>
</protein>
<evidence type="ECO:0000313" key="2">
    <source>
        <dbReference type="EMBL" id="TKA11687.1"/>
    </source>
</evidence>
<keyword evidence="1" id="KW-0732">Signal</keyword>
<sequence length="156" mass="16024">MSAAACLFAVAVYAFASGGGDGPVKIPAPSPAAKAATLCRSLHKALPGTVDGLSRRTVEPDSALTAGWGDPTVALRCGVPRPDVLTPGNAKYDPTANAAEVNGVSWLVQQLTDGYRFTTTDRDAFVEVTVPGKYAPEVNPLTDLAAAVKKTDPTGL</sequence>
<gene>
    <name evidence="2" type="ORF">FCI23_10155</name>
</gene>
<keyword evidence="3" id="KW-1185">Reference proteome</keyword>
<name>A0A4U0SUE9_9ACTN</name>
<dbReference type="OrthoDB" id="3213819at2"/>